<organism evidence="3">
    <name type="scientific">Brassica napus</name>
    <name type="common">Rape</name>
    <dbReference type="NCBI Taxonomy" id="3708"/>
    <lineage>
        <taxon>Eukaryota</taxon>
        <taxon>Viridiplantae</taxon>
        <taxon>Streptophyta</taxon>
        <taxon>Embryophyta</taxon>
        <taxon>Tracheophyta</taxon>
        <taxon>Spermatophyta</taxon>
        <taxon>Magnoliopsida</taxon>
        <taxon>eudicotyledons</taxon>
        <taxon>Gunneridae</taxon>
        <taxon>Pentapetalae</taxon>
        <taxon>rosids</taxon>
        <taxon>malvids</taxon>
        <taxon>Brassicales</taxon>
        <taxon>Brassicaceae</taxon>
        <taxon>Brassiceae</taxon>
        <taxon>Brassica</taxon>
    </lineage>
</organism>
<evidence type="ECO:0000259" key="2">
    <source>
        <dbReference type="Pfam" id="PF09331"/>
    </source>
</evidence>
<feature type="compositionally biased region" description="Polar residues" evidence="1">
    <location>
        <begin position="771"/>
        <end position="795"/>
    </location>
</feature>
<feature type="compositionally biased region" description="Acidic residues" evidence="1">
    <location>
        <begin position="330"/>
        <end position="339"/>
    </location>
</feature>
<dbReference type="InterPro" id="IPR015410">
    <property type="entry name" value="DUF1985"/>
</dbReference>
<feature type="compositionally biased region" description="Low complexity" evidence="1">
    <location>
        <begin position="340"/>
        <end position="352"/>
    </location>
</feature>
<sequence>MTKRKAKKKPTATPEPDSPQDASARPCPVSTKLIHSFLTRQLICLPKNMLWSVFGGNPLRYGLQEFWTVTGLNCASFPEGYHPDTVKPVVAGKDEVWKRQFGKKTMVTIAELCLMLEEDKKMDHWKKIRIALIIIVDGVLIAHKQQARAIPRYVKMLKNLKTFFAFPWGRESFVKTISCMKPPKPSFKNGNDPVSWLLLSFIPAQPDQRTLMDLEDGYLPQHKSIDSISIRRVEFSSDCRQFHQRTALGNGVETSKADEAAAQTLAKKKKKISHPMQRSFHTLISRSKKPATSHQARHEASIHQDAPDTSHHQHQPDQAQPLYDDHPTDQDVDAMETDEQPSSQSPIISHSPGRVETIHTPTVHGLFDHNHTTVHTSPDHNPNSEMIPPDENTTNTIPEDDIQTTPAPEEPNQPIVPPHPHRHLSNRPEPKSVIYDKSDHPNSPEIHHILCYGLRIYDPISPDPPLSNPPIFDSTIGPSSAPYILLRLSPLPFTPLTSPAKSNDSGLGFLSHTATHNDFAATASTSPPVIGRPTIVPSPADESQGDDEAVIDLTQTKDPPRHVLSMEENHLAKELFSCPLVPAIALISPLPQMEWDLFEKILKANINVYHTTHFEFEFSNKSLLQLGEPKQWTTTYKILKQIRKHELFLLFLTIQHKESNCWHPNYLLVWIEADYIRGSDEGESLPKVLPMQIRRTFFSCNFQRKTEHHLFKWVDEAIVDEVNMVDAKHNQLKEGVDSFKIYTTQHLEKQAIQFDKALIQLNSLIADKDTSSGTNNNSTIATEDTLQSPNQPSDANNSRAQLINIAVAAIAVGTMAWIYAKNTN</sequence>
<proteinExistence type="predicted"/>
<feature type="compositionally biased region" description="Basic residues" evidence="1">
    <location>
        <begin position="1"/>
        <end position="10"/>
    </location>
</feature>
<dbReference type="PANTHER" id="PTHR48449">
    <property type="entry name" value="DUF1985 DOMAIN-CONTAINING PROTEIN"/>
    <property type="match status" value="1"/>
</dbReference>
<reference evidence="3" key="1">
    <citation type="submission" date="2021-01" db="EMBL/GenBank/DDBJ databases">
        <authorList>
            <consortium name="Genoscope - CEA"/>
            <person name="William W."/>
        </authorList>
    </citation>
    <scope>NUCLEOTIDE SEQUENCE</scope>
</reference>
<feature type="region of interest" description="Disordered" evidence="1">
    <location>
        <begin position="368"/>
        <end position="432"/>
    </location>
</feature>
<feature type="region of interest" description="Disordered" evidence="1">
    <location>
        <begin position="770"/>
        <end position="795"/>
    </location>
</feature>
<dbReference type="PANTHER" id="PTHR48449:SF1">
    <property type="entry name" value="DUF1985 DOMAIN-CONTAINING PROTEIN"/>
    <property type="match status" value="1"/>
</dbReference>
<evidence type="ECO:0000256" key="1">
    <source>
        <dbReference type="SAM" id="MobiDB-lite"/>
    </source>
</evidence>
<dbReference type="Pfam" id="PF09331">
    <property type="entry name" value="DUF1985"/>
    <property type="match status" value="1"/>
</dbReference>
<feature type="region of interest" description="Disordered" evidence="1">
    <location>
        <begin position="1"/>
        <end position="26"/>
    </location>
</feature>
<gene>
    <name evidence="3" type="ORF">DARMORV10_C06P36620.1</name>
</gene>
<feature type="domain" description="DUF1985" evidence="2">
    <location>
        <begin position="38"/>
        <end position="177"/>
    </location>
</feature>
<feature type="compositionally biased region" description="Basic and acidic residues" evidence="1">
    <location>
        <begin position="296"/>
        <end position="315"/>
    </location>
</feature>
<dbReference type="Proteomes" id="UP001295469">
    <property type="component" value="Chromosome C06"/>
</dbReference>
<feature type="compositionally biased region" description="Polar residues" evidence="1">
    <location>
        <begin position="373"/>
        <end position="384"/>
    </location>
</feature>
<feature type="region of interest" description="Disordered" evidence="1">
    <location>
        <begin position="283"/>
        <end position="355"/>
    </location>
</feature>
<feature type="compositionally biased region" description="Pro residues" evidence="1">
    <location>
        <begin position="408"/>
        <end position="418"/>
    </location>
</feature>
<dbReference type="EMBL" id="HG994370">
    <property type="protein sequence ID" value="CAF2061897.1"/>
    <property type="molecule type" value="Genomic_DNA"/>
</dbReference>
<evidence type="ECO:0000313" key="3">
    <source>
        <dbReference type="EMBL" id="CAF2061897.1"/>
    </source>
</evidence>
<protein>
    <submittedName>
        <fullName evidence="3">(rape) hypothetical protein</fullName>
    </submittedName>
</protein>
<accession>A0A816QHH2</accession>
<name>A0A816QHH2_BRANA</name>
<dbReference type="AlphaFoldDB" id="A0A816QHH2"/>